<keyword evidence="4" id="KW-0378">Hydrolase</keyword>
<accession>A0A8H4RVH0</accession>
<comment type="similarity">
    <text evidence="1">Belongs to the peptidase S10 family.</text>
</comment>
<dbReference type="GO" id="GO:0006508">
    <property type="term" value="P:proteolysis"/>
    <property type="evidence" value="ECO:0007669"/>
    <property type="project" value="UniProtKB-KW"/>
</dbReference>
<keyword evidence="2" id="KW-0121">Carboxypeptidase</keyword>
<dbReference type="Gene3D" id="3.90.1200.10">
    <property type="match status" value="1"/>
</dbReference>
<dbReference type="AlphaFoldDB" id="A0A8H4RVH0"/>
<evidence type="ECO:0000313" key="8">
    <source>
        <dbReference type="EMBL" id="KAF4635227.1"/>
    </source>
</evidence>
<feature type="domain" description="Aminoglycoside phosphotransferase" evidence="7">
    <location>
        <begin position="690"/>
        <end position="852"/>
    </location>
</feature>
<dbReference type="Gene3D" id="3.30.200.20">
    <property type="entry name" value="Phosphorylase Kinase, domain 1"/>
    <property type="match status" value="1"/>
</dbReference>
<keyword evidence="6" id="KW-1133">Transmembrane helix</keyword>
<gene>
    <name evidence="8" type="ORF">G7Y89_g2863</name>
</gene>
<dbReference type="SUPFAM" id="SSF53474">
    <property type="entry name" value="alpha/beta-Hydrolases"/>
    <property type="match status" value="1"/>
</dbReference>
<dbReference type="Gene3D" id="3.40.50.1820">
    <property type="entry name" value="alpha/beta hydrolase"/>
    <property type="match status" value="1"/>
</dbReference>
<dbReference type="InterPro" id="IPR029058">
    <property type="entry name" value="AB_hydrolase_fold"/>
</dbReference>
<evidence type="ECO:0000256" key="4">
    <source>
        <dbReference type="ARBA" id="ARBA00022801"/>
    </source>
</evidence>
<keyword evidence="5" id="KW-0325">Glycoprotein</keyword>
<dbReference type="SUPFAM" id="SSF56112">
    <property type="entry name" value="Protein kinase-like (PK-like)"/>
    <property type="match status" value="1"/>
</dbReference>
<keyword evidence="6" id="KW-0472">Membrane</keyword>
<dbReference type="OrthoDB" id="25129at2759"/>
<dbReference type="Proteomes" id="UP000566819">
    <property type="component" value="Unassembled WGS sequence"/>
</dbReference>
<dbReference type="InterPro" id="IPR002575">
    <property type="entry name" value="Aminoglycoside_PTrfase"/>
</dbReference>
<dbReference type="EMBL" id="JAAMPI010000133">
    <property type="protein sequence ID" value="KAF4635227.1"/>
    <property type="molecule type" value="Genomic_DNA"/>
</dbReference>
<name>A0A8H4RVH0_9HELO</name>
<dbReference type="Pfam" id="PF01636">
    <property type="entry name" value="APH"/>
    <property type="match status" value="1"/>
</dbReference>
<evidence type="ECO:0000256" key="2">
    <source>
        <dbReference type="ARBA" id="ARBA00022645"/>
    </source>
</evidence>
<dbReference type="InterPro" id="IPR011009">
    <property type="entry name" value="Kinase-like_dom_sf"/>
</dbReference>
<evidence type="ECO:0000313" key="9">
    <source>
        <dbReference type="Proteomes" id="UP000566819"/>
    </source>
</evidence>
<evidence type="ECO:0000259" key="7">
    <source>
        <dbReference type="Pfam" id="PF01636"/>
    </source>
</evidence>
<feature type="transmembrane region" description="Helical" evidence="6">
    <location>
        <begin position="512"/>
        <end position="531"/>
    </location>
</feature>
<dbReference type="Pfam" id="PF00450">
    <property type="entry name" value="Peptidase_S10"/>
    <property type="match status" value="1"/>
</dbReference>
<dbReference type="GO" id="GO:0004185">
    <property type="term" value="F:serine-type carboxypeptidase activity"/>
    <property type="evidence" value="ECO:0007669"/>
    <property type="project" value="InterPro"/>
</dbReference>
<evidence type="ECO:0000256" key="1">
    <source>
        <dbReference type="ARBA" id="ARBA00009431"/>
    </source>
</evidence>
<evidence type="ECO:0000256" key="3">
    <source>
        <dbReference type="ARBA" id="ARBA00022670"/>
    </source>
</evidence>
<keyword evidence="6" id="KW-0812">Transmembrane</keyword>
<keyword evidence="9" id="KW-1185">Reference proteome</keyword>
<evidence type="ECO:0000256" key="6">
    <source>
        <dbReference type="SAM" id="Phobius"/>
    </source>
</evidence>
<sequence>MGALDYDVPANGTVDIRGDQALWDFKSAPISQDSRLLQAGIMGLGSLDGENAVNTTEAAVRSLWLSLSIWLQDFPESRSHGNQLGLWTASYGGHWASALYDFTMAQNSDLERNLSVLPRAPKIRFSSIGLANACVDALVQLPAYLEIAYNNTYGLQMINESTYISGNRAWDGPEGCKAQIEACRQAAGTSPYLGDNEPTNTLCHNANTFCGKHIASLASTSGRSFFDIGYRSNFLTDPTLHSYLGYLRLEHVQAALGVPVNFTDQAISLARAFPKTGDNVRGNYLASLARALDDGVRVSLMYGDRDYACNWLGGEALSLKIQHSNAHLFRNAGYESVHLAGSNEKSHQSPKAYVRQHGNLSFIRVLNSGHTINTEQPPVGFTIFNRTVSGVDIASGRIKLISGSSLEPWIYTTMGPSSTWDIKNHLPADAYAEEGMCYTLALSVCSSRQVSAYLQGHAKVKDYWVVDYGDGTCSPNPVDPCSAVVEIGKAEGESPGIWVHWVTRHEGNDWKYIAWIMLVVLAVVAVVWFYFPAGASSDKMPPLEQSEKDELFAHILRELSKTPYACDSLIQLTNGTTNFVFRGTLTQPLPLHLPNGLEEETATATETTKTVIVKHSTEFAAVNKALPIDVSRCVVEESMLNALGSFHNTLTTVKVPHLYLFNKETNTQVLEDIPGVVDMKTIFMSPTANDVLSHSLASSIGRTLGSWLRSYHSWASSPSQAALRTEIGDNEPMRKLKYHISYDTFISVLEQFPDVLGDYKKTLEDVKDIATKEFEKTPSDEQGEEWGIIHGDFWTGNILLPENIQQLEGDTGLFIVDWEFAQFGHRSYDIGQMIGDLYERKHFKNVDGALWAIDAFIDGYGTLSEEMAFRTAIHTGVQLITWMTRGPPLHMRPAWATRERAEAVVKLGMTFILKGWEKDREWFKSSILAPLFRGN</sequence>
<keyword evidence="3" id="KW-0645">Protease</keyword>
<protein>
    <recommendedName>
        <fullName evidence="7">Aminoglycoside phosphotransferase domain-containing protein</fullName>
    </recommendedName>
</protein>
<evidence type="ECO:0000256" key="5">
    <source>
        <dbReference type="ARBA" id="ARBA00023180"/>
    </source>
</evidence>
<organism evidence="8 9">
    <name type="scientific">Cudoniella acicularis</name>
    <dbReference type="NCBI Taxonomy" id="354080"/>
    <lineage>
        <taxon>Eukaryota</taxon>
        <taxon>Fungi</taxon>
        <taxon>Dikarya</taxon>
        <taxon>Ascomycota</taxon>
        <taxon>Pezizomycotina</taxon>
        <taxon>Leotiomycetes</taxon>
        <taxon>Helotiales</taxon>
        <taxon>Tricladiaceae</taxon>
        <taxon>Cudoniella</taxon>
    </lineage>
</organism>
<dbReference type="InterPro" id="IPR001563">
    <property type="entry name" value="Peptidase_S10"/>
</dbReference>
<comment type="caution">
    <text evidence="8">The sequence shown here is derived from an EMBL/GenBank/DDBJ whole genome shotgun (WGS) entry which is preliminary data.</text>
</comment>
<reference evidence="8 9" key="1">
    <citation type="submission" date="2020-03" db="EMBL/GenBank/DDBJ databases">
        <title>Draft Genome Sequence of Cudoniella acicularis.</title>
        <authorList>
            <person name="Buettner E."/>
            <person name="Kellner H."/>
        </authorList>
    </citation>
    <scope>NUCLEOTIDE SEQUENCE [LARGE SCALE GENOMIC DNA]</scope>
    <source>
        <strain evidence="8 9">DSM 108380</strain>
    </source>
</reference>
<proteinExistence type="inferred from homology"/>